<evidence type="ECO:0000313" key="6">
    <source>
        <dbReference type="Proteomes" id="UP001195769"/>
    </source>
</evidence>
<keyword evidence="3" id="KW-0964">Secreted</keyword>
<reference evidence="5" key="1">
    <citation type="journal article" date="2020" name="New Phytol.">
        <title>Comparative genomics reveals dynamic genome evolution in host specialist ectomycorrhizal fungi.</title>
        <authorList>
            <person name="Lofgren L.A."/>
            <person name="Nguyen N.H."/>
            <person name="Vilgalys R."/>
            <person name="Ruytinx J."/>
            <person name="Liao H.L."/>
            <person name="Branco S."/>
            <person name="Kuo A."/>
            <person name="LaButti K."/>
            <person name="Lipzen A."/>
            <person name="Andreopoulos W."/>
            <person name="Pangilinan J."/>
            <person name="Riley R."/>
            <person name="Hundley H."/>
            <person name="Na H."/>
            <person name="Barry K."/>
            <person name="Grigoriev I.V."/>
            <person name="Stajich J.E."/>
            <person name="Kennedy P.G."/>
        </authorList>
    </citation>
    <scope>NUCLEOTIDE SEQUENCE</scope>
    <source>
        <strain evidence="5">FC203</strain>
    </source>
</reference>
<evidence type="ECO:0000256" key="2">
    <source>
        <dbReference type="ARBA" id="ARBA00004613"/>
    </source>
</evidence>
<comment type="subcellular location">
    <subcellularLocation>
        <location evidence="1">Host cell</location>
    </subcellularLocation>
    <subcellularLocation>
        <location evidence="2">Secreted</location>
    </subcellularLocation>
</comment>
<proteinExistence type="predicted"/>
<dbReference type="AlphaFoldDB" id="A0AAD4E164"/>
<dbReference type="RefSeq" id="XP_041223226.1">
    <property type="nucleotide sequence ID" value="XM_041362323.1"/>
</dbReference>
<accession>A0AAD4E164</accession>
<sequence>MYKLNCIVLGDDPRRVFEIKTAQTESVSALRKVIKGVMKPQFEHVAADGLTLWQVDLPVNKTVEQDLDSFTLDTKKYLLPVAEMLDNTTQRKHVHIIIRPTPTVSSGPLHLKLNYILSGDNLRRVFEIKIASTESVSALQKLIKDAQKPQFDCIAADAFELWQVKVNLNDLHLLDAIKDQGVELKPLTKLFEVFTDGVECGCIHVVVLHHTVGENPIVAQRIAYLKRDTRPQNHPTHTQLYTSAYRSAARLG</sequence>
<dbReference type="Pfam" id="PF20147">
    <property type="entry name" value="Crinkler"/>
    <property type="match status" value="2"/>
</dbReference>
<evidence type="ECO:0000256" key="3">
    <source>
        <dbReference type="ARBA" id="ARBA00022525"/>
    </source>
</evidence>
<dbReference type="GO" id="GO:0043657">
    <property type="term" value="C:host cell"/>
    <property type="evidence" value="ECO:0007669"/>
    <property type="project" value="UniProtKB-SubCell"/>
</dbReference>
<organism evidence="5 6">
    <name type="scientific">Suillus fuscotomentosus</name>
    <dbReference type="NCBI Taxonomy" id="1912939"/>
    <lineage>
        <taxon>Eukaryota</taxon>
        <taxon>Fungi</taxon>
        <taxon>Dikarya</taxon>
        <taxon>Basidiomycota</taxon>
        <taxon>Agaricomycotina</taxon>
        <taxon>Agaricomycetes</taxon>
        <taxon>Agaricomycetidae</taxon>
        <taxon>Boletales</taxon>
        <taxon>Suillineae</taxon>
        <taxon>Suillaceae</taxon>
        <taxon>Suillus</taxon>
    </lineage>
</organism>
<name>A0AAD4E164_9AGAM</name>
<evidence type="ECO:0000256" key="1">
    <source>
        <dbReference type="ARBA" id="ARBA00004340"/>
    </source>
</evidence>
<evidence type="ECO:0000259" key="4">
    <source>
        <dbReference type="Pfam" id="PF20147"/>
    </source>
</evidence>
<dbReference type="EMBL" id="JABBWK010000044">
    <property type="protein sequence ID" value="KAG1897650.1"/>
    <property type="molecule type" value="Genomic_DNA"/>
</dbReference>
<dbReference type="Proteomes" id="UP001195769">
    <property type="component" value="Unassembled WGS sequence"/>
</dbReference>
<dbReference type="GeneID" id="64656621"/>
<feature type="domain" description="Crinkler effector protein N-terminal" evidence="4">
    <location>
        <begin position="3"/>
        <end position="98"/>
    </location>
</feature>
<keyword evidence="6" id="KW-1185">Reference proteome</keyword>
<feature type="non-terminal residue" evidence="5">
    <location>
        <position position="252"/>
    </location>
</feature>
<comment type="caution">
    <text evidence="5">The sequence shown here is derived from an EMBL/GenBank/DDBJ whole genome shotgun (WGS) entry which is preliminary data.</text>
</comment>
<dbReference type="InterPro" id="IPR045379">
    <property type="entry name" value="Crinkler_N"/>
</dbReference>
<feature type="domain" description="Crinkler effector protein N-terminal" evidence="4">
    <location>
        <begin position="111"/>
        <end position="207"/>
    </location>
</feature>
<evidence type="ECO:0000313" key="5">
    <source>
        <dbReference type="EMBL" id="KAG1897650.1"/>
    </source>
</evidence>
<dbReference type="GO" id="GO:0005576">
    <property type="term" value="C:extracellular region"/>
    <property type="evidence" value="ECO:0007669"/>
    <property type="project" value="UniProtKB-SubCell"/>
</dbReference>
<protein>
    <recommendedName>
        <fullName evidence="4">Crinkler effector protein N-terminal domain-containing protein</fullName>
    </recommendedName>
</protein>
<gene>
    <name evidence="5" type="ORF">F5891DRAFT_1046857</name>
</gene>